<dbReference type="PANTHER" id="PTHR12905">
    <property type="entry name" value="METALLOPHOSPHOESTERASE"/>
    <property type="match status" value="1"/>
</dbReference>
<gene>
    <name evidence="2" type="ORF">BC962_0898</name>
</gene>
<dbReference type="Pfam" id="PF00149">
    <property type="entry name" value="Metallophos"/>
    <property type="match status" value="1"/>
</dbReference>
<evidence type="ECO:0000259" key="1">
    <source>
        <dbReference type="Pfam" id="PF00149"/>
    </source>
</evidence>
<dbReference type="OrthoDB" id="332939at2"/>
<dbReference type="RefSeq" id="WP_121344668.1">
    <property type="nucleotide sequence ID" value="NZ_RBLG01000001.1"/>
</dbReference>
<protein>
    <submittedName>
        <fullName evidence="2">Icc-related predicted phosphoesterase</fullName>
    </submittedName>
</protein>
<dbReference type="Proteomes" id="UP000276282">
    <property type="component" value="Unassembled WGS sequence"/>
</dbReference>
<dbReference type="AlphaFoldDB" id="A0A495PZH6"/>
<name>A0A495PZH6_9FLAO</name>
<accession>A0A495PZH6</accession>
<organism evidence="2 3">
    <name type="scientific">Gillisia mitskevichiae</name>
    <dbReference type="NCBI Taxonomy" id="270921"/>
    <lineage>
        <taxon>Bacteria</taxon>
        <taxon>Pseudomonadati</taxon>
        <taxon>Bacteroidota</taxon>
        <taxon>Flavobacteriia</taxon>
        <taxon>Flavobacteriales</taxon>
        <taxon>Flavobacteriaceae</taxon>
        <taxon>Gillisia</taxon>
    </lineage>
</organism>
<dbReference type="InterPro" id="IPR004843">
    <property type="entry name" value="Calcineurin-like_PHP"/>
</dbReference>
<dbReference type="InterPro" id="IPR029052">
    <property type="entry name" value="Metallo-depent_PP-like"/>
</dbReference>
<dbReference type="PANTHER" id="PTHR12905:SF0">
    <property type="entry name" value="CALCINEURIN-LIKE PHOSPHOESTERASE DOMAIN-CONTAINING PROTEIN"/>
    <property type="match status" value="1"/>
</dbReference>
<dbReference type="SUPFAM" id="SSF56300">
    <property type="entry name" value="Metallo-dependent phosphatases"/>
    <property type="match status" value="1"/>
</dbReference>
<dbReference type="Gene3D" id="3.60.21.10">
    <property type="match status" value="1"/>
</dbReference>
<dbReference type="CDD" id="cd07379">
    <property type="entry name" value="MPP_239FB"/>
    <property type="match status" value="1"/>
</dbReference>
<comment type="caution">
    <text evidence="2">The sequence shown here is derived from an EMBL/GenBank/DDBJ whole genome shotgun (WGS) entry which is preliminary data.</text>
</comment>
<dbReference type="EMBL" id="RBLG01000001">
    <property type="protein sequence ID" value="RKS55923.1"/>
    <property type="molecule type" value="Genomic_DNA"/>
</dbReference>
<dbReference type="InterPro" id="IPR051693">
    <property type="entry name" value="UPF0046_metallophosphoest"/>
</dbReference>
<feature type="domain" description="Calcineurin-like phosphoesterase" evidence="1">
    <location>
        <begin position="1"/>
        <end position="174"/>
    </location>
</feature>
<keyword evidence="3" id="KW-1185">Reference proteome</keyword>
<dbReference type="GO" id="GO:0016787">
    <property type="term" value="F:hydrolase activity"/>
    <property type="evidence" value="ECO:0007669"/>
    <property type="project" value="InterPro"/>
</dbReference>
<evidence type="ECO:0000313" key="2">
    <source>
        <dbReference type="EMBL" id="RKS55923.1"/>
    </source>
</evidence>
<evidence type="ECO:0000313" key="3">
    <source>
        <dbReference type="Proteomes" id="UP000276282"/>
    </source>
</evidence>
<reference evidence="2 3" key="1">
    <citation type="submission" date="2018-10" db="EMBL/GenBank/DDBJ databases">
        <title>Genomic Encyclopedia of Archaeal and Bacterial Type Strains, Phase II (KMG-II): from individual species to whole genera.</title>
        <authorList>
            <person name="Goeker M."/>
        </authorList>
    </citation>
    <scope>NUCLEOTIDE SEQUENCE [LARGE SCALE GENOMIC DNA]</scope>
    <source>
        <strain evidence="2 3">DSM 19839</strain>
    </source>
</reference>
<proteinExistence type="predicted"/>
<sequence length="208" mass="23992">MKIICISDTHNKHEKLILPSGDCIVHAGDFTEAGTKRETISFLEWFSSTPYKHKVLIAGNHDFYFQKKNHKLDQIIPDNIHYLEDSGVTIEDVNFWGSPYTPGDKSWAFTKDRGRPISKHWNKIPLDTNVLITHTPPFGILDELDNKTMIGCKNLTERLKELKISHHIFGHVHNDYGKVKTERITYINSSSIDQSYRIINTPISIIHR</sequence>